<keyword evidence="3" id="KW-0720">Serine protease</keyword>
<dbReference type="GO" id="GO:0070012">
    <property type="term" value="F:oligopeptidase activity"/>
    <property type="evidence" value="ECO:0007669"/>
    <property type="project" value="TreeGrafter"/>
</dbReference>
<dbReference type="AlphaFoldDB" id="A0A6N7LNQ7"/>
<feature type="chain" id="PRO_5026845245" evidence="4">
    <location>
        <begin position="26"/>
        <end position="740"/>
    </location>
</feature>
<reference evidence="7 8" key="1">
    <citation type="journal article" date="2013" name="Genome Biol.">
        <title>Comparative genomics of the core and accessory genomes of 48 Sinorhizobium strains comprising five genospecies.</title>
        <authorList>
            <person name="Sugawara M."/>
            <person name="Epstein B."/>
            <person name="Badgley B.D."/>
            <person name="Unno T."/>
            <person name="Xu L."/>
            <person name="Reese J."/>
            <person name="Gyaneshwar P."/>
            <person name="Denny R."/>
            <person name="Mudge J."/>
            <person name="Bharti A.K."/>
            <person name="Farmer A.D."/>
            <person name="May G.D."/>
            <person name="Woodward J.E."/>
            <person name="Medigue C."/>
            <person name="Vallenet D."/>
            <person name="Lajus A."/>
            <person name="Rouy Z."/>
            <person name="Martinez-Vaz B."/>
            <person name="Tiffin P."/>
            <person name="Young N.D."/>
            <person name="Sadowsky M.J."/>
        </authorList>
    </citation>
    <scope>NUCLEOTIDE SEQUENCE [LARGE SCALE GENOMIC DNA]</scope>
    <source>
        <strain evidence="7 8">USDA4894</strain>
    </source>
</reference>
<dbReference type="PANTHER" id="PTHR42881:SF13">
    <property type="entry name" value="PROLYL ENDOPEPTIDASE"/>
    <property type="match status" value="1"/>
</dbReference>
<dbReference type="PANTHER" id="PTHR42881">
    <property type="entry name" value="PROLYL ENDOPEPTIDASE"/>
    <property type="match status" value="1"/>
</dbReference>
<organism evidence="7 8">
    <name type="scientific">Sinorhizobium terangae</name>
    <dbReference type="NCBI Taxonomy" id="110322"/>
    <lineage>
        <taxon>Bacteria</taxon>
        <taxon>Pseudomonadati</taxon>
        <taxon>Pseudomonadota</taxon>
        <taxon>Alphaproteobacteria</taxon>
        <taxon>Hyphomicrobiales</taxon>
        <taxon>Rhizobiaceae</taxon>
        <taxon>Sinorhizobium/Ensifer group</taxon>
        <taxon>Sinorhizobium</taxon>
    </lineage>
</organism>
<feature type="domain" description="Peptidase S9 prolyl oligopeptidase catalytic" evidence="5">
    <location>
        <begin position="535"/>
        <end position="732"/>
    </location>
</feature>
<comment type="caution">
    <text evidence="7">The sequence shown here is derived from an EMBL/GenBank/DDBJ whole genome shotgun (WGS) entry which is preliminary data.</text>
</comment>
<dbReference type="RefSeq" id="WP_153442640.1">
    <property type="nucleotide sequence ID" value="NZ_JACIGA010000016.1"/>
</dbReference>
<evidence type="ECO:0000313" key="8">
    <source>
        <dbReference type="Proteomes" id="UP000439983"/>
    </source>
</evidence>
<gene>
    <name evidence="7" type="ORF">GHK62_30325</name>
</gene>
<dbReference type="SUPFAM" id="SSF53474">
    <property type="entry name" value="alpha/beta-Hydrolases"/>
    <property type="match status" value="1"/>
</dbReference>
<dbReference type="Pfam" id="PF00326">
    <property type="entry name" value="Peptidase_S9"/>
    <property type="match status" value="1"/>
</dbReference>
<dbReference type="OrthoDB" id="9801421at2"/>
<dbReference type="SUPFAM" id="SSF50993">
    <property type="entry name" value="Peptidase/esterase 'gauge' domain"/>
    <property type="match status" value="1"/>
</dbReference>
<name>A0A6N7LNQ7_SINTE</name>
<evidence type="ECO:0000256" key="1">
    <source>
        <dbReference type="ARBA" id="ARBA00022670"/>
    </source>
</evidence>
<evidence type="ECO:0000256" key="3">
    <source>
        <dbReference type="ARBA" id="ARBA00022825"/>
    </source>
</evidence>
<dbReference type="InterPro" id="IPR029058">
    <property type="entry name" value="AB_hydrolase_fold"/>
</dbReference>
<evidence type="ECO:0000259" key="5">
    <source>
        <dbReference type="Pfam" id="PF00326"/>
    </source>
</evidence>
<feature type="domain" description="Peptidase S9A N-terminal" evidence="6">
    <location>
        <begin position="27"/>
        <end position="467"/>
    </location>
</feature>
<keyword evidence="8" id="KW-1185">Reference proteome</keyword>
<evidence type="ECO:0000313" key="7">
    <source>
        <dbReference type="EMBL" id="MQX18878.1"/>
    </source>
</evidence>
<dbReference type="InterPro" id="IPR001375">
    <property type="entry name" value="Peptidase_S9_cat"/>
</dbReference>
<dbReference type="Pfam" id="PF02897">
    <property type="entry name" value="Peptidase_S9_N"/>
    <property type="match status" value="1"/>
</dbReference>
<protein>
    <submittedName>
        <fullName evidence="7">Prolyl oligopeptidase family serine peptidase</fullName>
    </submittedName>
</protein>
<dbReference type="PRINTS" id="PR00862">
    <property type="entry name" value="PROLIGOPTASE"/>
</dbReference>
<dbReference type="InterPro" id="IPR002470">
    <property type="entry name" value="Peptidase_S9A"/>
</dbReference>
<dbReference type="GO" id="GO:0005829">
    <property type="term" value="C:cytosol"/>
    <property type="evidence" value="ECO:0007669"/>
    <property type="project" value="TreeGrafter"/>
</dbReference>
<keyword evidence="4" id="KW-0732">Signal</keyword>
<proteinExistence type="predicted"/>
<dbReference type="Gene3D" id="3.40.50.1820">
    <property type="entry name" value="alpha/beta hydrolase"/>
    <property type="match status" value="1"/>
</dbReference>
<evidence type="ECO:0000259" key="6">
    <source>
        <dbReference type="Pfam" id="PF02897"/>
    </source>
</evidence>
<feature type="signal peptide" evidence="4">
    <location>
        <begin position="1"/>
        <end position="25"/>
    </location>
</feature>
<dbReference type="GO" id="GO:0006508">
    <property type="term" value="P:proteolysis"/>
    <property type="evidence" value="ECO:0007669"/>
    <property type="project" value="UniProtKB-KW"/>
</dbReference>
<dbReference type="Gene3D" id="2.130.10.120">
    <property type="entry name" value="Prolyl oligopeptidase, N-terminal domain"/>
    <property type="match status" value="1"/>
</dbReference>
<dbReference type="InterPro" id="IPR023302">
    <property type="entry name" value="Pept_S9A_N"/>
</dbReference>
<evidence type="ECO:0000256" key="2">
    <source>
        <dbReference type="ARBA" id="ARBA00022801"/>
    </source>
</evidence>
<keyword evidence="2" id="KW-0378">Hydrolase</keyword>
<dbReference type="GO" id="GO:0004252">
    <property type="term" value="F:serine-type endopeptidase activity"/>
    <property type="evidence" value="ECO:0007669"/>
    <property type="project" value="InterPro"/>
</dbReference>
<sequence>MRGTFLNSLMMAMALATVTTMTASAQPQMTTVAKAIDSNPSKTPKGAADPRDYLNEIDGDKAMNWVKARNLSTLNRLSKDPRYREYQADILKILQATDRIASPRFMHGGMFDNYSFMHGSIFDSLWQDGTHVQGLWRRTAWESYMSGNPQWRTILDIDALSKAEGKTWVFEDADCMPPANNLCLIHLSDGGKDAHVVREFDVTKGQFVKDGFVLPEGKQSVSWVDENTIYVTREWTPGDVTASGYAYVTKVLKRGQSLDQAVEIFRGDKKDVSAERGVLRDIDGNYVMDTSHRGLDSSNIEQAFYPNGHTDTHKVVLPLPTTATFGGYYKGQAIYRLKSDWTSAKGTAFHNGAIITFDLKAALADPASVEPFVLFMPSEHQSVERITQTKNRLVLSILSNVISEVRSFDFSNGGWSSFKLALPENSTLSMTSRDNDSDQLFAFSQGFLEPLTLFRADAASGKVEKIRSAPERFDAEGLQVKQFLATSKDGTKVPYFLVARKDVKLDGTSPTILSAYGGFGIPMLPNYLPALGKLWLEKGGAYALANIRGGGEFGPKWHEAALKTHRQRAYDDFQAVAQDLIARKITSTPHLGIMGSSNGGLLMGVQLTERPDLWNAVVIQVPLLDMVNFTHMAAGASWQGEYGNPEDPVEGAFLRSISPYHNVRAGVAYPEPFFETSTTDDRVGPVHARKMAALFEDMGLPFYYYENIEGGHAAAANLQERARRDALEFIYMSQKLMDNK</sequence>
<dbReference type="Proteomes" id="UP000439983">
    <property type="component" value="Unassembled WGS sequence"/>
</dbReference>
<keyword evidence="1" id="KW-0645">Protease</keyword>
<dbReference type="EMBL" id="WITC01000126">
    <property type="protein sequence ID" value="MQX18878.1"/>
    <property type="molecule type" value="Genomic_DNA"/>
</dbReference>
<accession>A0A6N7LNQ7</accession>
<evidence type="ECO:0000256" key="4">
    <source>
        <dbReference type="SAM" id="SignalP"/>
    </source>
</evidence>
<dbReference type="InterPro" id="IPR051167">
    <property type="entry name" value="Prolyl_oligopep/macrocyclase"/>
</dbReference>